<dbReference type="AlphaFoldDB" id="A0A0G4BRT9"/>
<gene>
    <name evidence="1" type="ORF">COI09_10830</name>
</gene>
<accession>A0A0G4BRT9</accession>
<dbReference type="EMBL" id="NWXB01000029">
    <property type="protein sequence ID" value="RQJ64484.1"/>
    <property type="molecule type" value="Genomic_DNA"/>
</dbReference>
<evidence type="ECO:0000313" key="1">
    <source>
        <dbReference type="EMBL" id="RQJ64484.1"/>
    </source>
</evidence>
<proteinExistence type="predicted"/>
<evidence type="ECO:0000313" key="2">
    <source>
        <dbReference type="Proteomes" id="UP000283829"/>
    </source>
</evidence>
<protein>
    <submittedName>
        <fullName evidence="1">Uncharacterized protein</fullName>
    </submittedName>
</protein>
<dbReference type="RefSeq" id="WP_002237153.1">
    <property type="nucleotide sequence ID" value="NZ_CFHX01000112.1"/>
</dbReference>
<comment type="caution">
    <text evidence="1">The sequence shown here is derived from an EMBL/GenBank/DDBJ whole genome shotgun (WGS) entry which is preliminary data.</text>
</comment>
<dbReference type="Proteomes" id="UP000283829">
    <property type="component" value="Unassembled WGS sequence"/>
</dbReference>
<organism evidence="1 2">
    <name type="scientific">Neisseria meningitidis</name>
    <dbReference type="NCBI Taxonomy" id="487"/>
    <lineage>
        <taxon>Bacteria</taxon>
        <taxon>Pseudomonadati</taxon>
        <taxon>Pseudomonadota</taxon>
        <taxon>Betaproteobacteria</taxon>
        <taxon>Neisseriales</taxon>
        <taxon>Neisseriaceae</taxon>
        <taxon>Neisseria</taxon>
    </lineage>
</organism>
<name>A0A0G4BRT9_NEIME</name>
<dbReference type="GeneID" id="93386586"/>
<reference evidence="1 2" key="1">
    <citation type="submission" date="2017-09" db="EMBL/GenBank/DDBJ databases">
        <title>Phenotypic and genotypic characterization of Colombian isolates of Neisseria meningitidis recovered from invasive disease.</title>
        <authorList>
            <person name="Duarte C."/>
            <person name="Gabastou J.M."/>
            <person name="Moreno J."/>
        </authorList>
    </citation>
    <scope>NUCLEOTIDE SEQUENCE [LARGE SCALE GENOMIC DNA]</scope>
    <source>
        <strain evidence="1 2">INS-Nm1124</strain>
    </source>
</reference>
<sequence length="149" mass="16767">MQPGSKNDEKNKITLNEFNNAIVTIFSDENVVRAIGTINTMHGEYLTRSHKIDQQKFLSDGERLSSKAKDFQHSAEKTQRALKEGIGRAASKFHANSKEAFVARKMQSDLQKKLNASNYNKQQYARQAVTALENASKAENKGNIAFYLN</sequence>